<dbReference type="SMART" id="SM00889">
    <property type="entry name" value="EFG_IV"/>
    <property type="match status" value="1"/>
</dbReference>
<dbReference type="Pfam" id="PF22042">
    <property type="entry name" value="EF-G_D2"/>
    <property type="match status" value="1"/>
</dbReference>
<sequence length="736" mass="78669">MRSVTLRAGAALDQTDDAGGDVAERNTGGAAGAAGRAPSADRADAIRNVVLVGHSGAGKTTLVEQLLAATGTIQRPGRVEDGSTVSDFDEVEVRQQRSVNLTVAPIVHNGVKINLLDTPGYADFVGDLRAGLRAADAALFVVSASDGVDGLTQMLWEECAHVGMPRAVVITKIDHQRADFDEVLAICQDAFGDGVAPLYLPVVTNGHVNGLIGLLTQKFYNYTGGGRAEKEPGAEYEAQIEAYRGSLIEGIIQESEDESLMDRYLAGEPIDTKVLIQDLEKAVARGSFYPVLCTGVGPGGFVGAAELLEGVTQGFPSPLEHPLPEITDLEGKPVKGVTCDPDGPLVAEVVKTTSDPYVGRISLVRVFSGTLRPDMTVHVSGHGLAERGHEDHDVDERIGTLSCPLGKQQRTVGKGVAGDIVAVAKLSRAETGDTLSEVERPLLMTAWTMPDPLLPVAIRARSKADEDKLSQALARLVAEDPTLRLENNAETKQLVLWCMGEAHTDVLLDRLSKRYGVEVERVELRVPLRETFGGRCQAMGRNVKQTGGHGQYAICHIEVEPLPSGSGFQFVDKIVGGVVPRQFIPSVEKGVRAQMERGVVAGYPMVDIRVTLYDGKAHSVDSSDMAFQIAGQLALKEAASKVPTLLLEPVDELSVLVADDYVGSVMSDLSSRRGRVLGTEPVGAGRTLVKAEVPQLEITRYAIDLRSMSHGTGTFHRSFLRYEPLPPHLADKVAAD</sequence>
<dbReference type="GO" id="GO:0032790">
    <property type="term" value="P:ribosome disassembly"/>
    <property type="evidence" value="ECO:0007669"/>
    <property type="project" value="TreeGrafter"/>
</dbReference>
<dbReference type="SMART" id="SM00838">
    <property type="entry name" value="EFG_C"/>
    <property type="match status" value="1"/>
</dbReference>
<dbReference type="FunFam" id="3.30.70.240:FF:000001">
    <property type="entry name" value="Elongation factor G"/>
    <property type="match status" value="1"/>
</dbReference>
<evidence type="ECO:0000313" key="5">
    <source>
        <dbReference type="EMBL" id="SEN30159.1"/>
    </source>
</evidence>
<dbReference type="Gene3D" id="3.30.230.10">
    <property type="match status" value="1"/>
</dbReference>
<dbReference type="FunFam" id="3.30.230.10:FF:000003">
    <property type="entry name" value="Elongation factor G"/>
    <property type="match status" value="1"/>
</dbReference>
<dbReference type="InterPro" id="IPR000640">
    <property type="entry name" value="EFG_V-like"/>
</dbReference>
<organism evidence="5 6">
    <name type="scientific">Nonomuraea pusilla</name>
    <dbReference type="NCBI Taxonomy" id="46177"/>
    <lineage>
        <taxon>Bacteria</taxon>
        <taxon>Bacillati</taxon>
        <taxon>Actinomycetota</taxon>
        <taxon>Actinomycetes</taxon>
        <taxon>Streptosporangiales</taxon>
        <taxon>Streptosporangiaceae</taxon>
        <taxon>Nonomuraea</taxon>
    </lineage>
</organism>
<evidence type="ECO:0000313" key="6">
    <source>
        <dbReference type="Proteomes" id="UP000198953"/>
    </source>
</evidence>
<dbReference type="Pfam" id="PF14492">
    <property type="entry name" value="EFG_III"/>
    <property type="match status" value="1"/>
</dbReference>
<dbReference type="CDD" id="cd16262">
    <property type="entry name" value="EFG_III"/>
    <property type="match status" value="1"/>
</dbReference>
<dbReference type="InterPro" id="IPR035649">
    <property type="entry name" value="EFG_V"/>
</dbReference>
<dbReference type="SUPFAM" id="SSF54980">
    <property type="entry name" value="EF-G C-terminal domain-like"/>
    <property type="match status" value="2"/>
</dbReference>
<accession>A0A1H8FEK0</accession>
<keyword evidence="2" id="KW-0342">GTP-binding</keyword>
<dbReference type="PANTHER" id="PTHR43261:SF6">
    <property type="entry name" value="ELONGATION FACTOR G-LIKE PROTEIN"/>
    <property type="match status" value="1"/>
</dbReference>
<keyword evidence="6" id="KW-1185">Reference proteome</keyword>
<dbReference type="InterPro" id="IPR005225">
    <property type="entry name" value="Small_GTP-bd"/>
</dbReference>
<dbReference type="SUPFAM" id="SSF54211">
    <property type="entry name" value="Ribosomal protein S5 domain 2-like"/>
    <property type="match status" value="1"/>
</dbReference>
<dbReference type="Proteomes" id="UP000198953">
    <property type="component" value="Unassembled WGS sequence"/>
</dbReference>
<dbReference type="FunFam" id="2.40.30.10:FF:000151">
    <property type="entry name" value="Translation elongation factor EF-G"/>
    <property type="match status" value="1"/>
</dbReference>
<dbReference type="PANTHER" id="PTHR43261">
    <property type="entry name" value="TRANSLATION ELONGATION FACTOR G-RELATED"/>
    <property type="match status" value="1"/>
</dbReference>
<dbReference type="InterPro" id="IPR020568">
    <property type="entry name" value="Ribosomal_Su5_D2-typ_SF"/>
</dbReference>
<dbReference type="InterPro" id="IPR000795">
    <property type="entry name" value="T_Tr_GTP-bd_dom"/>
</dbReference>
<dbReference type="InterPro" id="IPR041095">
    <property type="entry name" value="EFG_II"/>
</dbReference>
<name>A0A1H8FEK0_9ACTN</name>
<dbReference type="GO" id="GO:0003746">
    <property type="term" value="F:translation elongation factor activity"/>
    <property type="evidence" value="ECO:0007669"/>
    <property type="project" value="UniProtKB-KW"/>
</dbReference>
<dbReference type="Gene3D" id="3.30.70.240">
    <property type="match status" value="1"/>
</dbReference>
<dbReference type="InterPro" id="IPR053905">
    <property type="entry name" value="EF-G-like_DII"/>
</dbReference>
<evidence type="ECO:0000259" key="4">
    <source>
        <dbReference type="PROSITE" id="PS51722"/>
    </source>
</evidence>
<reference evidence="5 6" key="1">
    <citation type="submission" date="2016-10" db="EMBL/GenBank/DDBJ databases">
        <authorList>
            <person name="de Groot N.N."/>
        </authorList>
    </citation>
    <scope>NUCLEOTIDE SEQUENCE [LARGE SCALE GENOMIC DNA]</scope>
    <source>
        <strain evidence="5 6">DSM 43357</strain>
    </source>
</reference>
<dbReference type="Pfam" id="PF03764">
    <property type="entry name" value="EFG_IV"/>
    <property type="match status" value="1"/>
</dbReference>
<dbReference type="InterPro" id="IPR035647">
    <property type="entry name" value="EFG_III/V"/>
</dbReference>
<dbReference type="GO" id="GO:0005525">
    <property type="term" value="F:GTP binding"/>
    <property type="evidence" value="ECO:0007669"/>
    <property type="project" value="UniProtKB-KW"/>
</dbReference>
<dbReference type="InterPro" id="IPR014721">
    <property type="entry name" value="Ribsml_uS5_D2-typ_fold_subgr"/>
</dbReference>
<dbReference type="InterPro" id="IPR005517">
    <property type="entry name" value="Transl_elong_EFG/EF2_IV"/>
</dbReference>
<evidence type="ECO:0000256" key="3">
    <source>
        <dbReference type="ARBA" id="ARBA00073322"/>
    </source>
</evidence>
<evidence type="ECO:0000256" key="2">
    <source>
        <dbReference type="ARBA" id="ARBA00023134"/>
    </source>
</evidence>
<dbReference type="CDD" id="cd04170">
    <property type="entry name" value="EF-G_bact"/>
    <property type="match status" value="1"/>
</dbReference>
<dbReference type="AlphaFoldDB" id="A0A1H8FEK0"/>
<dbReference type="InterPro" id="IPR047872">
    <property type="entry name" value="EFG_IV"/>
</dbReference>
<dbReference type="Gene3D" id="3.40.50.300">
    <property type="entry name" value="P-loop containing nucleotide triphosphate hydrolases"/>
    <property type="match status" value="1"/>
</dbReference>
<dbReference type="InterPro" id="IPR027417">
    <property type="entry name" value="P-loop_NTPase"/>
</dbReference>
<dbReference type="CDD" id="cd03713">
    <property type="entry name" value="EFG_mtEFG_C"/>
    <property type="match status" value="1"/>
</dbReference>
<keyword evidence="1" id="KW-0547">Nucleotide-binding</keyword>
<evidence type="ECO:0000256" key="1">
    <source>
        <dbReference type="ARBA" id="ARBA00022741"/>
    </source>
</evidence>
<dbReference type="InterPro" id="IPR009000">
    <property type="entry name" value="Transl_B-barrel_sf"/>
</dbReference>
<dbReference type="NCBIfam" id="NF009377">
    <property type="entry name" value="PRK12740.1-1"/>
    <property type="match status" value="1"/>
</dbReference>
<dbReference type="Pfam" id="PF00679">
    <property type="entry name" value="EFG_C"/>
    <property type="match status" value="1"/>
</dbReference>
<gene>
    <name evidence="5" type="ORF">SAMN05660976_07258</name>
</gene>
<dbReference type="NCBIfam" id="NF009381">
    <property type="entry name" value="PRK12740.1-5"/>
    <property type="match status" value="1"/>
</dbReference>
<dbReference type="STRING" id="46177.SAMN05660976_07258"/>
<proteinExistence type="predicted"/>
<protein>
    <recommendedName>
        <fullName evidence="3">Elongation factor G-like protein</fullName>
    </recommendedName>
</protein>
<keyword evidence="5" id="KW-0648">Protein biosynthesis</keyword>
<dbReference type="Pfam" id="PF00009">
    <property type="entry name" value="GTP_EFTU"/>
    <property type="match status" value="1"/>
</dbReference>
<dbReference type="InterPro" id="IPR009022">
    <property type="entry name" value="EFG_III"/>
</dbReference>
<dbReference type="Gene3D" id="2.40.30.10">
    <property type="entry name" value="Translation factors"/>
    <property type="match status" value="1"/>
</dbReference>
<dbReference type="SUPFAM" id="SSF50447">
    <property type="entry name" value="Translation proteins"/>
    <property type="match status" value="1"/>
</dbReference>
<dbReference type="PRINTS" id="PR00315">
    <property type="entry name" value="ELONGATNFCT"/>
</dbReference>
<dbReference type="PROSITE" id="PS51722">
    <property type="entry name" value="G_TR_2"/>
    <property type="match status" value="1"/>
</dbReference>
<feature type="domain" description="Tr-type G" evidence="4">
    <location>
        <begin position="44"/>
        <end position="319"/>
    </location>
</feature>
<dbReference type="CDD" id="cd01434">
    <property type="entry name" value="EFG_mtEFG1_IV"/>
    <property type="match status" value="1"/>
</dbReference>
<dbReference type="NCBIfam" id="TIGR00231">
    <property type="entry name" value="small_GTP"/>
    <property type="match status" value="1"/>
</dbReference>
<dbReference type="Gene3D" id="3.30.70.870">
    <property type="entry name" value="Elongation Factor G (Translational Gtpase), domain 3"/>
    <property type="match status" value="1"/>
</dbReference>
<dbReference type="EMBL" id="FOBF01000024">
    <property type="protein sequence ID" value="SEN30159.1"/>
    <property type="molecule type" value="Genomic_DNA"/>
</dbReference>
<keyword evidence="5" id="KW-0251">Elongation factor</keyword>
<dbReference type="OrthoDB" id="3492050at2"/>
<dbReference type="SUPFAM" id="SSF52540">
    <property type="entry name" value="P-loop containing nucleoside triphosphate hydrolases"/>
    <property type="match status" value="1"/>
</dbReference>
<dbReference type="GO" id="GO:0003924">
    <property type="term" value="F:GTPase activity"/>
    <property type="evidence" value="ECO:0007669"/>
    <property type="project" value="InterPro"/>
</dbReference>